<dbReference type="RefSeq" id="WP_130938104.1">
    <property type="nucleotide sequence ID" value="NZ_BMEE01000005.1"/>
</dbReference>
<proteinExistence type="predicted"/>
<dbReference type="GO" id="GO:0016740">
    <property type="term" value="F:transferase activity"/>
    <property type="evidence" value="ECO:0007669"/>
    <property type="project" value="UniProtKB-KW"/>
</dbReference>
<name>A0A4V2JAP8_9FLAO</name>
<sequence length="324" mass="37846">MDNFKIVRYSEQYLEVWNEFVINSKNATFLFQREFIEYHNNRFQDFSLMLYNGKKLAALFPANKEINTVYSHKGLSYGGLVLPNNLPFKSVLQVFLELLKFLLEHNVQKLVIKQIPKIYNKKNADELDYLAFILRAKVFRKDVSMVLSNDLKQNYSELRKREIKKAENSDLKLVANDDFSAFWNFVLTPNLKAKFGVDPVHSLSEINYLKEKFPSNIIQYSIYSKEEILAGCTVFESENVAHLQYISTKKNNKKGALSFLIHKLVSDIYKNKKYFDFGISNENQGKNINLGLLNWKQSFGASALVHDFYEIETTNYKLLDNIFI</sequence>
<protein>
    <submittedName>
        <fullName evidence="1">GNAT family N-acetyltransferase</fullName>
    </submittedName>
</protein>
<keyword evidence="2" id="KW-1185">Reference proteome</keyword>
<dbReference type="Proteomes" id="UP000292372">
    <property type="component" value="Unassembled WGS sequence"/>
</dbReference>
<keyword evidence="1" id="KW-0808">Transferase</keyword>
<dbReference type="InterPro" id="IPR016181">
    <property type="entry name" value="Acyl_CoA_acyltransferase"/>
</dbReference>
<evidence type="ECO:0000313" key="1">
    <source>
        <dbReference type="EMBL" id="TBN13920.1"/>
    </source>
</evidence>
<accession>A0A4V2JAP8</accession>
<dbReference type="EMBL" id="SIRS01000006">
    <property type="protein sequence ID" value="TBN13920.1"/>
    <property type="molecule type" value="Genomic_DNA"/>
</dbReference>
<dbReference type="OrthoDB" id="9808687at2"/>
<gene>
    <name evidence="1" type="ORF">EYD46_15645</name>
</gene>
<dbReference type="AlphaFoldDB" id="A0A4V2JAP8"/>
<dbReference type="SUPFAM" id="SSF55729">
    <property type="entry name" value="Acyl-CoA N-acyltransferases (Nat)"/>
    <property type="match status" value="1"/>
</dbReference>
<evidence type="ECO:0000313" key="2">
    <source>
        <dbReference type="Proteomes" id="UP000292372"/>
    </source>
</evidence>
<dbReference type="Gene3D" id="3.40.630.30">
    <property type="match status" value="1"/>
</dbReference>
<organism evidence="1 2">
    <name type="scientific">Hyunsoonleella pacifica</name>
    <dbReference type="NCBI Taxonomy" id="1080224"/>
    <lineage>
        <taxon>Bacteria</taxon>
        <taxon>Pseudomonadati</taxon>
        <taxon>Bacteroidota</taxon>
        <taxon>Flavobacteriia</taxon>
        <taxon>Flavobacteriales</taxon>
        <taxon>Flavobacteriaceae</taxon>
    </lineage>
</organism>
<comment type="caution">
    <text evidence="1">The sequence shown here is derived from an EMBL/GenBank/DDBJ whole genome shotgun (WGS) entry which is preliminary data.</text>
</comment>
<reference evidence="1 2" key="1">
    <citation type="journal article" date="2015" name="Int. J. Syst. Evol. Microbiol.">
        <title>Hyunsoonleella pacifica sp. nov., isolated from seawater of South Pacific Gyre.</title>
        <authorList>
            <person name="Gao X."/>
            <person name="Zhang Z."/>
            <person name="Dai X."/>
            <person name="Zhang X.H."/>
        </authorList>
    </citation>
    <scope>NUCLEOTIDE SEQUENCE [LARGE SCALE GENOMIC DNA]</scope>
    <source>
        <strain evidence="1 2">SW033</strain>
    </source>
</reference>